<protein>
    <submittedName>
        <fullName evidence="5">EAL domain-containing protein</fullName>
    </submittedName>
</protein>
<keyword evidence="2" id="KW-0472">Membrane</keyword>
<dbReference type="SMART" id="SM00267">
    <property type="entry name" value="GGDEF"/>
    <property type="match status" value="1"/>
</dbReference>
<name>A0A831RKF5_9GAMM</name>
<dbReference type="PANTHER" id="PTHR44757">
    <property type="entry name" value="DIGUANYLATE CYCLASE DGCP"/>
    <property type="match status" value="1"/>
</dbReference>
<dbReference type="InterPro" id="IPR001633">
    <property type="entry name" value="EAL_dom"/>
</dbReference>
<proteinExistence type="predicted"/>
<dbReference type="SUPFAM" id="SSF55785">
    <property type="entry name" value="PYP-like sensor domain (PAS domain)"/>
    <property type="match status" value="1"/>
</dbReference>
<dbReference type="InterPro" id="IPR035919">
    <property type="entry name" value="EAL_sf"/>
</dbReference>
<comment type="caution">
    <text evidence="5">The sequence shown here is derived from an EMBL/GenBank/DDBJ whole genome shotgun (WGS) entry which is preliminary data.</text>
</comment>
<feature type="transmembrane region" description="Helical" evidence="2">
    <location>
        <begin position="312"/>
        <end position="332"/>
    </location>
</feature>
<dbReference type="FunFam" id="3.30.70.270:FF:000001">
    <property type="entry name" value="Diguanylate cyclase domain protein"/>
    <property type="match status" value="1"/>
</dbReference>
<dbReference type="AlphaFoldDB" id="A0A831RKF5"/>
<dbReference type="Gene3D" id="3.20.20.450">
    <property type="entry name" value="EAL domain"/>
    <property type="match status" value="1"/>
</dbReference>
<dbReference type="InterPro" id="IPR000014">
    <property type="entry name" value="PAS"/>
</dbReference>
<evidence type="ECO:0000256" key="1">
    <source>
        <dbReference type="ARBA" id="ARBA00001946"/>
    </source>
</evidence>
<reference evidence="5" key="1">
    <citation type="journal article" date="2020" name="mSystems">
        <title>Genome- and Community-Level Interaction Insights into Carbon Utilization and Element Cycling Functions of Hydrothermarchaeota in Hydrothermal Sediment.</title>
        <authorList>
            <person name="Zhou Z."/>
            <person name="Liu Y."/>
            <person name="Xu W."/>
            <person name="Pan J."/>
            <person name="Luo Z.H."/>
            <person name="Li M."/>
        </authorList>
    </citation>
    <scope>NUCLEOTIDE SEQUENCE [LARGE SCALE GENOMIC DNA]</scope>
    <source>
        <strain evidence="5">HyVt-443</strain>
    </source>
</reference>
<dbReference type="CDD" id="cd01949">
    <property type="entry name" value="GGDEF"/>
    <property type="match status" value="1"/>
</dbReference>
<dbReference type="PROSITE" id="PS50883">
    <property type="entry name" value="EAL"/>
    <property type="match status" value="1"/>
</dbReference>
<dbReference type="GO" id="GO:0003824">
    <property type="term" value="F:catalytic activity"/>
    <property type="evidence" value="ECO:0007669"/>
    <property type="project" value="UniProtKB-ARBA"/>
</dbReference>
<feature type="transmembrane region" description="Helical" evidence="2">
    <location>
        <begin position="26"/>
        <end position="47"/>
    </location>
</feature>
<dbReference type="CDD" id="cd01948">
    <property type="entry name" value="EAL"/>
    <property type="match status" value="1"/>
</dbReference>
<evidence type="ECO:0000259" key="3">
    <source>
        <dbReference type="PROSITE" id="PS50883"/>
    </source>
</evidence>
<keyword evidence="2" id="KW-0812">Transmembrane</keyword>
<dbReference type="PROSITE" id="PS50887">
    <property type="entry name" value="GGDEF"/>
    <property type="match status" value="1"/>
</dbReference>
<feature type="domain" description="EAL" evidence="3">
    <location>
        <begin position="713"/>
        <end position="961"/>
    </location>
</feature>
<gene>
    <name evidence="5" type="ORF">ENI96_01710</name>
</gene>
<dbReference type="InterPro" id="IPR052155">
    <property type="entry name" value="Biofilm_reg_signaling"/>
</dbReference>
<accession>A0A831RKF5</accession>
<evidence type="ECO:0000313" key="5">
    <source>
        <dbReference type="EMBL" id="HEB95131.1"/>
    </source>
</evidence>
<dbReference type="NCBIfam" id="TIGR00254">
    <property type="entry name" value="GGDEF"/>
    <property type="match status" value="1"/>
</dbReference>
<organism evidence="5">
    <name type="scientific">Sedimenticola thiotaurini</name>
    <dbReference type="NCBI Taxonomy" id="1543721"/>
    <lineage>
        <taxon>Bacteria</taxon>
        <taxon>Pseudomonadati</taxon>
        <taxon>Pseudomonadota</taxon>
        <taxon>Gammaproteobacteria</taxon>
        <taxon>Chromatiales</taxon>
        <taxon>Sedimenticolaceae</taxon>
        <taxon>Sedimenticola</taxon>
    </lineage>
</organism>
<comment type="cofactor">
    <cofactor evidence="1">
        <name>Mg(2+)</name>
        <dbReference type="ChEBI" id="CHEBI:18420"/>
    </cofactor>
</comment>
<dbReference type="SUPFAM" id="SSF55073">
    <property type="entry name" value="Nucleotide cyclase"/>
    <property type="match status" value="1"/>
</dbReference>
<evidence type="ECO:0000259" key="4">
    <source>
        <dbReference type="PROSITE" id="PS50887"/>
    </source>
</evidence>
<dbReference type="EMBL" id="DRKP01000021">
    <property type="protein sequence ID" value="HEB95131.1"/>
    <property type="molecule type" value="Genomic_DNA"/>
</dbReference>
<dbReference type="Pfam" id="PF08448">
    <property type="entry name" value="PAS_4"/>
    <property type="match status" value="1"/>
</dbReference>
<dbReference type="Pfam" id="PF00563">
    <property type="entry name" value="EAL"/>
    <property type="match status" value="1"/>
</dbReference>
<dbReference type="PANTHER" id="PTHR44757:SF4">
    <property type="entry name" value="DIGUANYLATE CYCLASE DGCE-RELATED"/>
    <property type="match status" value="1"/>
</dbReference>
<dbReference type="InterPro" id="IPR029150">
    <property type="entry name" value="dCache_3"/>
</dbReference>
<dbReference type="InterPro" id="IPR000160">
    <property type="entry name" value="GGDEF_dom"/>
</dbReference>
<dbReference type="InterPro" id="IPR029787">
    <property type="entry name" value="Nucleotide_cyclase"/>
</dbReference>
<dbReference type="SUPFAM" id="SSF141868">
    <property type="entry name" value="EAL domain-like"/>
    <property type="match status" value="1"/>
</dbReference>
<dbReference type="Gene3D" id="3.30.450.20">
    <property type="entry name" value="PAS domain"/>
    <property type="match status" value="1"/>
</dbReference>
<dbReference type="Proteomes" id="UP000886251">
    <property type="component" value="Unassembled WGS sequence"/>
</dbReference>
<evidence type="ECO:0000256" key="2">
    <source>
        <dbReference type="SAM" id="Phobius"/>
    </source>
</evidence>
<sequence length="961" mass="107392">MSRLAAIHRPAPTGRPPLFFSLKWKAVLLLSLILLAVNVSLVTLGVMRLEGQFQRQRALSAERRIREFSALVERSFSSLERIGPLVMEGSEGWFPMLSLEDRLVRQLTGRAAALEVDWDITTLLFMDAGGKVRYSQGGTGDDQVVREMMRKALRTETVGKLLHCTTECHQLVAVPLLLQGQVTGVLLLGRTVADTVSTFRSISGSDLAIVTGDRPASGLEEDARWLPRWGRRLALASSPQRLIPALRSISERIVLSRIAAGRPYRFDFEESSLEVVRVPAGRRPWNDDNDLLLIGDITAEIAYIDKARHQSIGIGLAGLLLSELLLLFLLWAPMNRLKRLASALPRLAGGETVQVRSELGSGTKQWLEDEIDVALDAAMSLASRLEALDRKVQSRTENLLQRSRALARERDFVAGLLNSAQVVILTQDADGFLRSLNLEGQRVTGRDTAAIGRERFIDMLDPASRSEELNRNLALLRQGSIESYHHESHVLVPDGRRRSVSWVHSRLIGPDGTDAVRVLSVGLDITDREEAERNLAWLADHDPLTELINRRRFQLDFQQILTLNQRYRRQGALFFFDLDQFKYINDTSGHQAGDAMLRVVANALRQVIRDSDILARLGGDEFALVVPETDADGAIWLANRILETLAEIELPVHGRSHRISASIGIALFPDHGGNIQDLMANADLAMYQAKDVGRGRWHLFSWGEQRREQLNEEVRWKQRIEQALQQERLFLEFQPIMAITDSRVSHYECLLRMRNGDDSVSMPGSFIPVAERSGLIHRIDRYVLRHAIATLQATDPARVSLSLNLSGRVVGDPELLPLLRTLLQESGVDPARLLVEITETAALADIQSAERLMGTIRQLGCRTALDDFGVGFSSFFYLKELPVDVVKIDGSFIRHLAHSSDDRIFVKAMAEVARGLGKKTVAEFVEDETTLRMLGELQVDFAQGYFVGRPGPLPGSLFLER</sequence>
<dbReference type="InterPro" id="IPR043128">
    <property type="entry name" value="Rev_trsase/Diguanyl_cyclase"/>
</dbReference>
<dbReference type="Pfam" id="PF14827">
    <property type="entry name" value="dCache_3"/>
    <property type="match status" value="1"/>
</dbReference>
<dbReference type="InterPro" id="IPR013656">
    <property type="entry name" value="PAS_4"/>
</dbReference>
<dbReference type="SMART" id="SM00052">
    <property type="entry name" value="EAL"/>
    <property type="match status" value="1"/>
</dbReference>
<feature type="domain" description="GGDEF" evidence="4">
    <location>
        <begin position="569"/>
        <end position="702"/>
    </location>
</feature>
<dbReference type="NCBIfam" id="TIGR00229">
    <property type="entry name" value="sensory_box"/>
    <property type="match status" value="1"/>
</dbReference>
<dbReference type="Gene3D" id="3.30.70.270">
    <property type="match status" value="1"/>
</dbReference>
<dbReference type="InterPro" id="IPR035965">
    <property type="entry name" value="PAS-like_dom_sf"/>
</dbReference>
<keyword evidence="2" id="KW-1133">Transmembrane helix</keyword>
<dbReference type="Pfam" id="PF00990">
    <property type="entry name" value="GGDEF"/>
    <property type="match status" value="1"/>
</dbReference>